<evidence type="ECO:0000313" key="2">
    <source>
        <dbReference type="Proteomes" id="UP000053660"/>
    </source>
</evidence>
<organism evidence="1 2">
    <name type="scientific">Oesophagostomum dentatum</name>
    <name type="common">Nodular worm</name>
    <dbReference type="NCBI Taxonomy" id="61180"/>
    <lineage>
        <taxon>Eukaryota</taxon>
        <taxon>Metazoa</taxon>
        <taxon>Ecdysozoa</taxon>
        <taxon>Nematoda</taxon>
        <taxon>Chromadorea</taxon>
        <taxon>Rhabditida</taxon>
        <taxon>Rhabditina</taxon>
        <taxon>Rhabditomorpha</taxon>
        <taxon>Strongyloidea</taxon>
        <taxon>Strongylidae</taxon>
        <taxon>Oesophagostomum</taxon>
    </lineage>
</organism>
<protein>
    <submittedName>
        <fullName evidence="1">Uncharacterized protein</fullName>
    </submittedName>
</protein>
<reference evidence="1 2" key="1">
    <citation type="submission" date="2014-03" db="EMBL/GenBank/DDBJ databases">
        <title>Draft genome of the hookworm Oesophagostomum dentatum.</title>
        <authorList>
            <person name="Mitreva M."/>
        </authorList>
    </citation>
    <scope>NUCLEOTIDE SEQUENCE [LARGE SCALE GENOMIC DNA]</scope>
    <source>
        <strain evidence="1 2">OD-Hann</strain>
    </source>
</reference>
<keyword evidence="2" id="KW-1185">Reference proteome</keyword>
<dbReference type="AlphaFoldDB" id="A0A0B1SET5"/>
<name>A0A0B1SET5_OESDE</name>
<accession>A0A0B1SET5</accession>
<proteinExistence type="predicted"/>
<gene>
    <name evidence="1" type="ORF">OESDEN_18622</name>
</gene>
<dbReference type="EMBL" id="KN586701">
    <property type="protein sequence ID" value="KHJ81690.1"/>
    <property type="molecule type" value="Genomic_DNA"/>
</dbReference>
<dbReference type="Proteomes" id="UP000053660">
    <property type="component" value="Unassembled WGS sequence"/>
</dbReference>
<sequence>MRLQKLRHDSRTTRFSDVLTRLMTIKRLSLGGILEYLLSFLVS</sequence>
<evidence type="ECO:0000313" key="1">
    <source>
        <dbReference type="EMBL" id="KHJ81690.1"/>
    </source>
</evidence>